<accession>A0AAV4VWM7</accession>
<dbReference type="AlphaFoldDB" id="A0AAV4VWM7"/>
<reference evidence="1 2" key="1">
    <citation type="submission" date="2021-06" db="EMBL/GenBank/DDBJ databases">
        <title>Caerostris extrusa draft genome.</title>
        <authorList>
            <person name="Kono N."/>
            <person name="Arakawa K."/>
        </authorList>
    </citation>
    <scope>NUCLEOTIDE SEQUENCE [LARGE SCALE GENOMIC DNA]</scope>
</reference>
<evidence type="ECO:0000313" key="1">
    <source>
        <dbReference type="EMBL" id="GIY74428.1"/>
    </source>
</evidence>
<comment type="caution">
    <text evidence="1">The sequence shown here is derived from an EMBL/GenBank/DDBJ whole genome shotgun (WGS) entry which is preliminary data.</text>
</comment>
<protein>
    <submittedName>
        <fullName evidence="1">Uncharacterized protein</fullName>
    </submittedName>
</protein>
<organism evidence="1 2">
    <name type="scientific">Caerostris extrusa</name>
    <name type="common">Bark spider</name>
    <name type="synonym">Caerostris bankana</name>
    <dbReference type="NCBI Taxonomy" id="172846"/>
    <lineage>
        <taxon>Eukaryota</taxon>
        <taxon>Metazoa</taxon>
        <taxon>Ecdysozoa</taxon>
        <taxon>Arthropoda</taxon>
        <taxon>Chelicerata</taxon>
        <taxon>Arachnida</taxon>
        <taxon>Araneae</taxon>
        <taxon>Araneomorphae</taxon>
        <taxon>Entelegynae</taxon>
        <taxon>Araneoidea</taxon>
        <taxon>Araneidae</taxon>
        <taxon>Caerostris</taxon>
    </lineage>
</organism>
<feature type="non-terminal residue" evidence="1">
    <location>
        <position position="19"/>
    </location>
</feature>
<proteinExistence type="predicted"/>
<evidence type="ECO:0000313" key="2">
    <source>
        <dbReference type="Proteomes" id="UP001054945"/>
    </source>
</evidence>
<gene>
    <name evidence="1" type="ORF">CEXT_13191</name>
</gene>
<dbReference type="Proteomes" id="UP001054945">
    <property type="component" value="Unassembled WGS sequence"/>
</dbReference>
<name>A0AAV4VWM7_CAEEX</name>
<keyword evidence="2" id="KW-1185">Reference proteome</keyword>
<sequence length="19" mass="2406">MDEQGERICLERFPDRHHH</sequence>
<dbReference type="EMBL" id="BPLR01015219">
    <property type="protein sequence ID" value="GIY74428.1"/>
    <property type="molecule type" value="Genomic_DNA"/>
</dbReference>